<feature type="domain" description="Beta-ketoacyl-[acyl-carrier-protein] synthase III N-terminal" evidence="14">
    <location>
        <begin position="110"/>
        <end position="187"/>
    </location>
</feature>
<sequence length="326" mass="34647">MSDRIYSRIAGTGSYLPEKVLTNDDLAKLVDTSDEWIASRTGIRQRHVAAEGETTGDLAWHAAVRALEAAGVAASELDLIVLGTTTPDLVFPSTACLLQHRLGANGCPAFDVNAACSGFVYALSVADKFIRSGSAKTALVVGAETLTRMVDWSERTSCVLFGDGAGAVVLKADAETGILSTHLHADGGKKELLWNPVGVSVGFKPGEPNAGVRINMTGNEVFKHAVKALDAIVEETLQANGIERSRIDWLIPHQANLRIIEATAKRLEMPMERVIVTVDMHGNTSSGSVPLALDAAVRSGKVQRGQLLLLEAFGGGFTWGSALLRY</sequence>
<dbReference type="PANTHER" id="PTHR43091:SF1">
    <property type="entry name" value="BETA-KETOACYL-[ACYL-CARRIER-PROTEIN] SYNTHASE III, CHLOROPLASTIC"/>
    <property type="match status" value="1"/>
</dbReference>
<feature type="region of interest" description="ACP-binding" evidence="12">
    <location>
        <begin position="254"/>
        <end position="258"/>
    </location>
</feature>
<keyword evidence="5 12" id="KW-0808">Transferase</keyword>
<dbReference type="PANTHER" id="PTHR43091">
    <property type="entry name" value="3-OXOACYL-[ACYL-CARRIER-PROTEIN] SYNTHASE"/>
    <property type="match status" value="1"/>
</dbReference>
<dbReference type="NCBIfam" id="TIGR00747">
    <property type="entry name" value="fabH"/>
    <property type="match status" value="1"/>
</dbReference>
<keyword evidence="9 12" id="KW-0511">Multifunctional enzyme</keyword>
<comment type="subcellular location">
    <subcellularLocation>
        <location evidence="12">Cytoplasm</location>
    </subcellularLocation>
</comment>
<dbReference type="HAMAP" id="MF_01815">
    <property type="entry name" value="FabH"/>
    <property type="match status" value="1"/>
</dbReference>
<feature type="active site" evidence="12">
    <location>
        <position position="116"/>
    </location>
</feature>
<evidence type="ECO:0000256" key="12">
    <source>
        <dbReference type="HAMAP-Rule" id="MF_01815"/>
    </source>
</evidence>
<comment type="subunit">
    <text evidence="12">Homodimer.</text>
</comment>
<dbReference type="GO" id="GO:0005737">
    <property type="term" value="C:cytoplasm"/>
    <property type="evidence" value="ECO:0007669"/>
    <property type="project" value="UniProtKB-SubCell"/>
</dbReference>
<comment type="function">
    <text evidence="12">Catalyzes the condensation reaction of fatty acid synthesis by the addition to an acyl acceptor of two carbons from malonyl-ACP. Catalyzes the first condensation reaction which initiates fatty acid synthesis and may therefore play a role in governing the total rate of fatty acid production. Possesses both acetoacetyl-ACP synthase and acetyl transacylase activities. Its substrate specificity determines the biosynthesis of branched-chain and/or straight-chain of fatty acids.</text>
</comment>
<reference evidence="15 16" key="1">
    <citation type="submission" date="2018-08" db="EMBL/GenBank/DDBJ databases">
        <title>Lysobacter weifangensis sp. nov., a new member of the family 'Xanthomonadaceae', isolated from soil in a farmland.</title>
        <authorList>
            <person name="Zhao H."/>
        </authorList>
    </citation>
    <scope>NUCLEOTIDE SEQUENCE [LARGE SCALE GENOMIC DNA]</scope>
    <source>
        <strain evidence="15 16">WF-2</strain>
    </source>
</reference>
<keyword evidence="6 12" id="KW-0276">Fatty acid metabolism</keyword>
<keyword evidence="16" id="KW-1185">Reference proteome</keyword>
<protein>
    <recommendedName>
        <fullName evidence="3 12">Beta-ketoacyl-[acyl-carrier-protein] synthase III</fullName>
        <shortName evidence="12">Beta-ketoacyl-ACP synthase III</shortName>
        <shortName evidence="12">KAS III</shortName>
        <ecNumber evidence="3 12">2.3.1.180</ecNumber>
    </recommendedName>
    <alternativeName>
        <fullName evidence="12">3-oxoacyl-[acyl-carrier-protein] synthase 3</fullName>
    </alternativeName>
    <alternativeName>
        <fullName evidence="12">3-oxoacyl-[acyl-carrier-protein] synthase III</fullName>
    </alternativeName>
</protein>
<dbReference type="NCBIfam" id="NF006829">
    <property type="entry name" value="PRK09352.1"/>
    <property type="match status" value="1"/>
</dbReference>
<feature type="active site" evidence="12">
    <location>
        <position position="283"/>
    </location>
</feature>
<keyword evidence="12" id="KW-0963">Cytoplasm</keyword>
<accession>A0A372DKD3</accession>
<evidence type="ECO:0000256" key="5">
    <source>
        <dbReference type="ARBA" id="ARBA00022679"/>
    </source>
</evidence>
<evidence type="ECO:0000256" key="2">
    <source>
        <dbReference type="ARBA" id="ARBA00008642"/>
    </source>
</evidence>
<dbReference type="InterPro" id="IPR016039">
    <property type="entry name" value="Thiolase-like"/>
</dbReference>
<keyword evidence="8 12" id="KW-0275">Fatty acid biosynthesis</keyword>
<evidence type="ECO:0000256" key="6">
    <source>
        <dbReference type="ARBA" id="ARBA00022832"/>
    </source>
</evidence>
<dbReference type="SUPFAM" id="SSF53901">
    <property type="entry name" value="Thiolase-like"/>
    <property type="match status" value="1"/>
</dbReference>
<comment type="caution">
    <text evidence="15">The sequence shown here is derived from an EMBL/GenBank/DDBJ whole genome shotgun (WGS) entry which is preliminary data.</text>
</comment>
<dbReference type="GO" id="GO:0004315">
    <property type="term" value="F:3-oxoacyl-[acyl-carrier-protein] synthase activity"/>
    <property type="evidence" value="ECO:0007669"/>
    <property type="project" value="InterPro"/>
</dbReference>
<dbReference type="GO" id="GO:0033818">
    <property type="term" value="F:beta-ketoacyl-acyl-carrier-protein synthase III activity"/>
    <property type="evidence" value="ECO:0007669"/>
    <property type="project" value="UniProtKB-UniRule"/>
</dbReference>
<evidence type="ECO:0000256" key="1">
    <source>
        <dbReference type="ARBA" id="ARBA00005194"/>
    </source>
</evidence>
<evidence type="ECO:0000259" key="14">
    <source>
        <dbReference type="Pfam" id="PF08545"/>
    </source>
</evidence>
<evidence type="ECO:0000256" key="10">
    <source>
        <dbReference type="ARBA" id="ARBA00023315"/>
    </source>
</evidence>
<dbReference type="Gene3D" id="3.40.47.10">
    <property type="match status" value="1"/>
</dbReference>
<comment type="catalytic activity">
    <reaction evidence="11">
        <text>malonyl-[ACP] + acetyl-CoA + H(+) = 3-oxobutanoyl-[ACP] + CO2 + CoA</text>
        <dbReference type="Rhea" id="RHEA:12080"/>
        <dbReference type="Rhea" id="RHEA-COMP:9623"/>
        <dbReference type="Rhea" id="RHEA-COMP:9625"/>
        <dbReference type="ChEBI" id="CHEBI:15378"/>
        <dbReference type="ChEBI" id="CHEBI:16526"/>
        <dbReference type="ChEBI" id="CHEBI:57287"/>
        <dbReference type="ChEBI" id="CHEBI:57288"/>
        <dbReference type="ChEBI" id="CHEBI:78449"/>
        <dbReference type="ChEBI" id="CHEBI:78450"/>
        <dbReference type="EC" id="2.3.1.180"/>
    </reaction>
    <physiologicalReaction direction="left-to-right" evidence="11">
        <dbReference type="Rhea" id="RHEA:12081"/>
    </physiologicalReaction>
</comment>
<comment type="domain">
    <text evidence="12">The last Arg residue of the ACP-binding site is essential for the weak association between ACP/AcpP and FabH.</text>
</comment>
<evidence type="ECO:0000256" key="7">
    <source>
        <dbReference type="ARBA" id="ARBA00023098"/>
    </source>
</evidence>
<dbReference type="AlphaFoldDB" id="A0A372DKD3"/>
<dbReference type="InterPro" id="IPR004655">
    <property type="entry name" value="FabH"/>
</dbReference>
<organism evidence="15 16">
    <name type="scientific">Cognatiluteimonas weifangensis</name>
    <dbReference type="NCBI Taxonomy" id="2303539"/>
    <lineage>
        <taxon>Bacteria</taxon>
        <taxon>Pseudomonadati</taxon>
        <taxon>Pseudomonadota</taxon>
        <taxon>Gammaproteobacteria</taxon>
        <taxon>Lysobacterales</taxon>
        <taxon>Lysobacteraceae</taxon>
        <taxon>Cognatiluteimonas</taxon>
    </lineage>
</organism>
<feature type="active site" evidence="12">
    <location>
        <position position="253"/>
    </location>
</feature>
<evidence type="ECO:0000256" key="3">
    <source>
        <dbReference type="ARBA" id="ARBA00012333"/>
    </source>
</evidence>
<name>A0A372DKD3_9GAMM</name>
<dbReference type="InterPro" id="IPR013747">
    <property type="entry name" value="ACP_syn_III_C"/>
</dbReference>
<comment type="similarity">
    <text evidence="2 12">Belongs to the thiolase-like superfamily. FabH family.</text>
</comment>
<dbReference type="RefSeq" id="WP_117202979.1">
    <property type="nucleotide sequence ID" value="NZ_JBHTBK010000020.1"/>
</dbReference>
<dbReference type="Pfam" id="PF08545">
    <property type="entry name" value="ACP_syn_III"/>
    <property type="match status" value="1"/>
</dbReference>
<dbReference type="OrthoDB" id="9815506at2"/>
<keyword evidence="10 12" id="KW-0012">Acyltransferase</keyword>
<evidence type="ECO:0000259" key="13">
    <source>
        <dbReference type="Pfam" id="PF08541"/>
    </source>
</evidence>
<dbReference type="FunFam" id="3.40.47.10:FF:000004">
    <property type="entry name" value="3-oxoacyl-[acyl-carrier-protein] synthase 3"/>
    <property type="match status" value="1"/>
</dbReference>
<dbReference type="UniPathway" id="UPA00094"/>
<evidence type="ECO:0000256" key="9">
    <source>
        <dbReference type="ARBA" id="ARBA00023268"/>
    </source>
</evidence>
<comment type="pathway">
    <text evidence="1 12">Lipid metabolism; fatty acid biosynthesis.</text>
</comment>
<feature type="domain" description="Beta-ketoacyl-[acyl-carrier-protein] synthase III C-terminal" evidence="13">
    <location>
        <begin position="237"/>
        <end position="326"/>
    </location>
</feature>
<dbReference type="Pfam" id="PF08541">
    <property type="entry name" value="ACP_syn_III_C"/>
    <property type="match status" value="1"/>
</dbReference>
<evidence type="ECO:0000256" key="8">
    <source>
        <dbReference type="ARBA" id="ARBA00023160"/>
    </source>
</evidence>
<evidence type="ECO:0000313" key="15">
    <source>
        <dbReference type="EMBL" id="RFP59969.1"/>
    </source>
</evidence>
<dbReference type="CDD" id="cd00830">
    <property type="entry name" value="KAS_III"/>
    <property type="match status" value="1"/>
</dbReference>
<gene>
    <name evidence="12" type="primary">fabH</name>
    <name evidence="15" type="ORF">D0Y53_09505</name>
</gene>
<keyword evidence="7 12" id="KW-0443">Lipid metabolism</keyword>
<dbReference type="GO" id="GO:0006633">
    <property type="term" value="P:fatty acid biosynthetic process"/>
    <property type="evidence" value="ECO:0007669"/>
    <property type="project" value="UniProtKB-UniRule"/>
</dbReference>
<evidence type="ECO:0000313" key="16">
    <source>
        <dbReference type="Proteomes" id="UP000262917"/>
    </source>
</evidence>
<evidence type="ECO:0000256" key="4">
    <source>
        <dbReference type="ARBA" id="ARBA00022516"/>
    </source>
</evidence>
<dbReference type="EMBL" id="QVPD01000009">
    <property type="protein sequence ID" value="RFP59969.1"/>
    <property type="molecule type" value="Genomic_DNA"/>
</dbReference>
<keyword evidence="4 12" id="KW-0444">Lipid biosynthesis</keyword>
<proteinExistence type="inferred from homology"/>
<evidence type="ECO:0000256" key="11">
    <source>
        <dbReference type="ARBA" id="ARBA00051096"/>
    </source>
</evidence>
<dbReference type="InterPro" id="IPR013751">
    <property type="entry name" value="ACP_syn_III_N"/>
</dbReference>
<dbReference type="EC" id="2.3.1.180" evidence="3 12"/>
<dbReference type="Proteomes" id="UP000262917">
    <property type="component" value="Unassembled WGS sequence"/>
</dbReference>